<dbReference type="PANTHER" id="PTHR13155">
    <property type="entry name" value="A-KINASE ANCHOR PROTEINS"/>
    <property type="match status" value="1"/>
</dbReference>
<name>A0A9N9GDY3_FUNMO</name>
<feature type="transmembrane region" description="Helical" evidence="2">
    <location>
        <begin position="322"/>
        <end position="346"/>
    </location>
</feature>
<feature type="compositionally biased region" description="Polar residues" evidence="1">
    <location>
        <begin position="129"/>
        <end position="142"/>
    </location>
</feature>
<feature type="region of interest" description="Disordered" evidence="1">
    <location>
        <begin position="1"/>
        <end position="20"/>
    </location>
</feature>
<keyword evidence="2" id="KW-0472">Membrane</keyword>
<evidence type="ECO:0000313" key="5">
    <source>
        <dbReference type="Proteomes" id="UP000789375"/>
    </source>
</evidence>
<dbReference type="GO" id="GO:0005886">
    <property type="term" value="C:plasma membrane"/>
    <property type="evidence" value="ECO:0007669"/>
    <property type="project" value="TreeGrafter"/>
</dbReference>
<evidence type="ECO:0000256" key="1">
    <source>
        <dbReference type="SAM" id="MobiDB-lite"/>
    </source>
</evidence>
<dbReference type="EMBL" id="CAJVPP010002534">
    <property type="protein sequence ID" value="CAG8603445.1"/>
    <property type="molecule type" value="Genomic_DNA"/>
</dbReference>
<feature type="region of interest" description="Disordered" evidence="1">
    <location>
        <begin position="102"/>
        <end position="156"/>
    </location>
</feature>
<feature type="compositionally biased region" description="Polar residues" evidence="1">
    <location>
        <begin position="1"/>
        <end position="14"/>
    </location>
</feature>
<accession>A0A9N9GDY3</accession>
<comment type="caution">
    <text evidence="4">The sequence shown here is derived from an EMBL/GenBank/DDBJ whole genome shotgun (WGS) entry which is preliminary data.</text>
</comment>
<evidence type="ECO:0000256" key="2">
    <source>
        <dbReference type="SAM" id="Phobius"/>
    </source>
</evidence>
<gene>
    <name evidence="4" type="ORF">FMOSSE_LOCUS9072</name>
</gene>
<dbReference type="InterPro" id="IPR016137">
    <property type="entry name" value="RGS"/>
</dbReference>
<reference evidence="4" key="1">
    <citation type="submission" date="2021-06" db="EMBL/GenBank/DDBJ databases">
        <authorList>
            <person name="Kallberg Y."/>
            <person name="Tangrot J."/>
            <person name="Rosling A."/>
        </authorList>
    </citation>
    <scope>NUCLEOTIDE SEQUENCE</scope>
    <source>
        <strain evidence="4">87-6 pot B 2015</strain>
    </source>
</reference>
<evidence type="ECO:0000259" key="3">
    <source>
        <dbReference type="PROSITE" id="PS50132"/>
    </source>
</evidence>
<keyword evidence="2" id="KW-0812">Transmembrane</keyword>
<keyword evidence="5" id="KW-1185">Reference proteome</keyword>
<proteinExistence type="predicted"/>
<dbReference type="SMART" id="SM00315">
    <property type="entry name" value="RGS"/>
    <property type="match status" value="1"/>
</dbReference>
<organism evidence="4 5">
    <name type="scientific">Funneliformis mosseae</name>
    <name type="common">Endomycorrhizal fungus</name>
    <name type="synonym">Glomus mosseae</name>
    <dbReference type="NCBI Taxonomy" id="27381"/>
    <lineage>
        <taxon>Eukaryota</taxon>
        <taxon>Fungi</taxon>
        <taxon>Fungi incertae sedis</taxon>
        <taxon>Mucoromycota</taxon>
        <taxon>Glomeromycotina</taxon>
        <taxon>Glomeromycetes</taxon>
        <taxon>Glomerales</taxon>
        <taxon>Glomeraceae</taxon>
        <taxon>Funneliformis</taxon>
    </lineage>
</organism>
<dbReference type="InterPro" id="IPR036305">
    <property type="entry name" value="RGS_sf"/>
</dbReference>
<dbReference type="InterPro" id="IPR044926">
    <property type="entry name" value="RGS_subdomain_2"/>
</dbReference>
<dbReference type="CDD" id="cd07440">
    <property type="entry name" value="RGS"/>
    <property type="match status" value="1"/>
</dbReference>
<feature type="region of interest" description="Disordered" evidence="1">
    <location>
        <begin position="161"/>
        <end position="180"/>
    </location>
</feature>
<dbReference type="PANTHER" id="PTHR13155:SF1">
    <property type="entry name" value="A-KINASE ANCHOR PROTEIN 10, MITOCHONDRIAL"/>
    <property type="match status" value="1"/>
</dbReference>
<dbReference type="Proteomes" id="UP000789375">
    <property type="component" value="Unassembled WGS sequence"/>
</dbReference>
<dbReference type="GO" id="GO:0008104">
    <property type="term" value="P:intracellular protein localization"/>
    <property type="evidence" value="ECO:0007669"/>
    <property type="project" value="TreeGrafter"/>
</dbReference>
<keyword evidence="2" id="KW-1133">Transmembrane helix</keyword>
<dbReference type="InterPro" id="IPR052246">
    <property type="entry name" value="Cell_Polariz_PKAAnc"/>
</dbReference>
<feature type="transmembrane region" description="Helical" evidence="2">
    <location>
        <begin position="286"/>
        <end position="310"/>
    </location>
</feature>
<dbReference type="Gene3D" id="1.10.167.10">
    <property type="entry name" value="Regulator of G-protein Signalling 4, domain 2"/>
    <property type="match status" value="1"/>
</dbReference>
<dbReference type="SUPFAM" id="SSF48097">
    <property type="entry name" value="Regulator of G-protein signaling, RGS"/>
    <property type="match status" value="1"/>
</dbReference>
<feature type="compositionally biased region" description="Basic and acidic residues" evidence="1">
    <location>
        <begin position="161"/>
        <end position="179"/>
    </location>
</feature>
<feature type="domain" description="RGS" evidence="3">
    <location>
        <begin position="207"/>
        <end position="282"/>
    </location>
</feature>
<dbReference type="PROSITE" id="PS50132">
    <property type="entry name" value="RGS"/>
    <property type="match status" value="1"/>
</dbReference>
<dbReference type="AlphaFoldDB" id="A0A9N9GDY3"/>
<dbReference type="Pfam" id="PF00615">
    <property type="entry name" value="RGS"/>
    <property type="match status" value="1"/>
</dbReference>
<evidence type="ECO:0000313" key="4">
    <source>
        <dbReference type="EMBL" id="CAG8603445.1"/>
    </source>
</evidence>
<protein>
    <submittedName>
        <fullName evidence="4">7982_t:CDS:1</fullName>
    </submittedName>
</protein>
<feature type="compositionally biased region" description="Basic and acidic residues" evidence="1">
    <location>
        <begin position="102"/>
        <end position="115"/>
    </location>
</feature>
<sequence length="349" mass="40625">MSSQGQTTTNATSEKGQRLANATYPAFKRDRLPTLNEVLTRKTAPPVCLYNFYLYMRDTEKASDYLDFYLDVLEHEVLCKAYVKDLKKLGLDVNIEYPEYERFRPGNNKSEKDNLKFSTTASGDGIHRNLSSSSRGSVNTFNVDPPSRPDSPSSSHIIEISNERNDYRQRNLAHRDSVRSTRTNTTGNFSLYNRERPFERNDLRVSAERIYFRYIFGDSEKKIILTSHVREKIAHAIEDESDTQHKRDDPWIYHEAKKEIYSLMEQEYFPGFLKARAFGNMHDRHIMIRLGIGLLFLFIGFTVALCLIFLDNKPWTLRLWSFIPIFFGVSNLFAFVSKFSSLFALLKIR</sequence>